<evidence type="ECO:0000256" key="3">
    <source>
        <dbReference type="ARBA" id="ARBA00022491"/>
    </source>
</evidence>
<dbReference type="GO" id="GO:0006276">
    <property type="term" value="P:plasmid maintenance"/>
    <property type="evidence" value="ECO:0007669"/>
    <property type="project" value="InterPro"/>
</dbReference>
<dbReference type="RefSeq" id="WP_146288478.1">
    <property type="nucleotide sequence ID" value="NZ_CP042304.1"/>
</dbReference>
<evidence type="ECO:0000256" key="7">
    <source>
        <dbReference type="ARBA" id="ARBA00033135"/>
    </source>
</evidence>
<dbReference type="EMBL" id="CP042304">
    <property type="protein sequence ID" value="QDZ09669.1"/>
    <property type="molecule type" value="Genomic_DNA"/>
</dbReference>
<evidence type="ECO:0000256" key="6">
    <source>
        <dbReference type="ARBA" id="ARBA00029628"/>
    </source>
</evidence>
<sequence length="98" mass="10606">MARYDVRSSADGYLYVEVQADILDQLNTRVVIPLMSLDVAPVPAGRLNPIIRVADVPLSLVTQYLAAVRASTLGPVVGSVAHEQDRISLALDMLLKGY</sequence>
<dbReference type="AlphaFoldDB" id="A0A5B8LP03"/>
<evidence type="ECO:0000313" key="8">
    <source>
        <dbReference type="EMBL" id="QDZ09669.1"/>
    </source>
</evidence>
<accession>A0A5B8LP03</accession>
<keyword evidence="3" id="KW-0678">Repressor</keyword>
<dbReference type="Gene3D" id="2.30.30.110">
    <property type="match status" value="1"/>
</dbReference>
<dbReference type="GO" id="GO:0008657">
    <property type="term" value="F:DNA topoisomerase type II (double strand cut, ATP-hydrolyzing) inhibitor activity"/>
    <property type="evidence" value="ECO:0007669"/>
    <property type="project" value="InterPro"/>
</dbReference>
<organism evidence="8 9">
    <name type="scientific">Devosia ginsengisoli</name>
    <dbReference type="NCBI Taxonomy" id="400770"/>
    <lineage>
        <taxon>Bacteria</taxon>
        <taxon>Pseudomonadati</taxon>
        <taxon>Pseudomonadota</taxon>
        <taxon>Alphaproteobacteria</taxon>
        <taxon>Hyphomicrobiales</taxon>
        <taxon>Devosiaceae</taxon>
        <taxon>Devosia</taxon>
    </lineage>
</organism>
<reference evidence="8 9" key="1">
    <citation type="submission" date="2019-07" db="EMBL/GenBank/DDBJ databases">
        <title>Full genome sequence of Devosia sp. Gsoil 520.</title>
        <authorList>
            <person name="Im W.-T."/>
        </authorList>
    </citation>
    <scope>NUCLEOTIDE SEQUENCE [LARGE SCALE GENOMIC DNA]</scope>
    <source>
        <strain evidence="8 9">Gsoil 520</strain>
    </source>
</reference>
<protein>
    <recommendedName>
        <fullName evidence="2">Toxin CcdB</fullName>
    </recommendedName>
    <alternativeName>
        <fullName evidence="7">Cytotoxic protein CcdB</fullName>
    </alternativeName>
    <alternativeName>
        <fullName evidence="6">Protein LetD</fullName>
    </alternativeName>
</protein>
<dbReference type="Proteomes" id="UP000315364">
    <property type="component" value="Chromosome"/>
</dbReference>
<keyword evidence="9" id="KW-1185">Reference proteome</keyword>
<dbReference type="KEGG" id="dea:FPZ08_02220"/>
<dbReference type="SUPFAM" id="SSF50118">
    <property type="entry name" value="Cell growth inhibitor/plasmid maintenance toxic component"/>
    <property type="match status" value="1"/>
</dbReference>
<comment type="similarity">
    <text evidence="1">Belongs to the CcdB toxin family.</text>
</comment>
<keyword evidence="5" id="KW-0804">Transcription</keyword>
<dbReference type="OrthoDB" id="9813510at2"/>
<keyword evidence="4" id="KW-0805">Transcription regulation</keyword>
<evidence type="ECO:0000256" key="1">
    <source>
        <dbReference type="ARBA" id="ARBA00005230"/>
    </source>
</evidence>
<name>A0A5B8LP03_9HYPH</name>
<evidence type="ECO:0000256" key="5">
    <source>
        <dbReference type="ARBA" id="ARBA00023163"/>
    </source>
</evidence>
<evidence type="ECO:0000256" key="4">
    <source>
        <dbReference type="ARBA" id="ARBA00023015"/>
    </source>
</evidence>
<evidence type="ECO:0000256" key="2">
    <source>
        <dbReference type="ARBA" id="ARBA00015075"/>
    </source>
</evidence>
<dbReference type="InterPro" id="IPR011067">
    <property type="entry name" value="Plasmid_toxin/cell-grow_inhib"/>
</dbReference>
<dbReference type="InterPro" id="IPR002712">
    <property type="entry name" value="CcdB"/>
</dbReference>
<evidence type="ECO:0000313" key="9">
    <source>
        <dbReference type="Proteomes" id="UP000315364"/>
    </source>
</evidence>
<gene>
    <name evidence="8" type="ORF">FPZ08_02220</name>
</gene>
<proteinExistence type="inferred from homology"/>
<dbReference type="Pfam" id="PF01845">
    <property type="entry name" value="CcdB"/>
    <property type="match status" value="1"/>
</dbReference>